<feature type="region of interest" description="Disordered" evidence="1">
    <location>
        <begin position="129"/>
        <end position="150"/>
    </location>
</feature>
<gene>
    <name evidence="2" type="ORF">ACFQGU_10335</name>
</gene>
<sequence length="198" mass="21123">MSARRRDSGGGTDEPVPPSFTAALESIRSVSLRSEITVEETPAPQRLSPYAVALQAEVVVGDEEVASGRFVLLHDPAGQEPWDGQFRVVSFSKGTVELDIAQDPMLTEVAWSWLLESLDERGALSRAESGTVTRTASQSFGAIEDRPPSGDVEIRASWTPGSPDIGPHLLAWADVLARVAGLQPLPVGVASLPLARRS</sequence>
<dbReference type="Pfam" id="PF11452">
    <property type="entry name" value="DUF3000"/>
    <property type="match status" value="1"/>
</dbReference>
<evidence type="ECO:0000313" key="3">
    <source>
        <dbReference type="Proteomes" id="UP001596138"/>
    </source>
</evidence>
<evidence type="ECO:0000256" key="1">
    <source>
        <dbReference type="SAM" id="MobiDB-lite"/>
    </source>
</evidence>
<accession>A0ABW1T0P0</accession>
<evidence type="ECO:0000313" key="2">
    <source>
        <dbReference type="EMBL" id="MFC6238278.1"/>
    </source>
</evidence>
<feature type="compositionally biased region" description="Polar residues" evidence="1">
    <location>
        <begin position="129"/>
        <end position="140"/>
    </location>
</feature>
<keyword evidence="3" id="KW-1185">Reference proteome</keyword>
<dbReference type="Proteomes" id="UP001596138">
    <property type="component" value="Unassembled WGS sequence"/>
</dbReference>
<feature type="region of interest" description="Disordered" evidence="1">
    <location>
        <begin position="1"/>
        <end position="20"/>
    </location>
</feature>
<name>A0ABW1T0P0_9ACTN</name>
<protein>
    <submittedName>
        <fullName evidence="2">DUF3000 domain-containing protein</fullName>
    </submittedName>
</protein>
<dbReference type="EMBL" id="JBHSTI010000008">
    <property type="protein sequence ID" value="MFC6238278.1"/>
    <property type="molecule type" value="Genomic_DNA"/>
</dbReference>
<proteinExistence type="predicted"/>
<organism evidence="2 3">
    <name type="scientific">Longivirga aurantiaca</name>
    <dbReference type="NCBI Taxonomy" id="1837743"/>
    <lineage>
        <taxon>Bacteria</taxon>
        <taxon>Bacillati</taxon>
        <taxon>Actinomycetota</taxon>
        <taxon>Actinomycetes</taxon>
        <taxon>Sporichthyales</taxon>
        <taxon>Sporichthyaceae</taxon>
        <taxon>Longivirga</taxon>
    </lineage>
</organism>
<dbReference type="RefSeq" id="WP_386766356.1">
    <property type="nucleotide sequence ID" value="NZ_JBHSTI010000008.1"/>
</dbReference>
<dbReference type="InterPro" id="IPR021555">
    <property type="entry name" value="DUF3000"/>
</dbReference>
<comment type="caution">
    <text evidence="2">The sequence shown here is derived from an EMBL/GenBank/DDBJ whole genome shotgun (WGS) entry which is preliminary data.</text>
</comment>
<reference evidence="3" key="1">
    <citation type="journal article" date="2019" name="Int. J. Syst. Evol. Microbiol.">
        <title>The Global Catalogue of Microorganisms (GCM) 10K type strain sequencing project: providing services to taxonomists for standard genome sequencing and annotation.</title>
        <authorList>
            <consortium name="The Broad Institute Genomics Platform"/>
            <consortium name="The Broad Institute Genome Sequencing Center for Infectious Disease"/>
            <person name="Wu L."/>
            <person name="Ma J."/>
        </authorList>
    </citation>
    <scope>NUCLEOTIDE SEQUENCE [LARGE SCALE GENOMIC DNA]</scope>
    <source>
        <strain evidence="3">CGMCC 4.7317</strain>
    </source>
</reference>